<sequence length="98" mass="11063">MRAVFRKNKIDMFEMNKLLGRHLYKEDEILAADLHLGSSTEDEGHRSEGDEVGAVKKELNREVKSEPLPVAEEPAPVKDADEAKDVKDADDLQQQYSP</sequence>
<dbReference type="KEGG" id="asau:88172251"/>
<evidence type="ECO:0000256" key="1">
    <source>
        <dbReference type="SAM" id="MobiDB-lite"/>
    </source>
</evidence>
<evidence type="ECO:0000313" key="2">
    <source>
        <dbReference type="EMBL" id="WPK23935.1"/>
    </source>
</evidence>
<name>A0AAX4H5S8_9ASCO</name>
<organism evidence="2 3">
    <name type="scientific">Australozyma saopauloensis</name>
    <dbReference type="NCBI Taxonomy" id="291208"/>
    <lineage>
        <taxon>Eukaryota</taxon>
        <taxon>Fungi</taxon>
        <taxon>Dikarya</taxon>
        <taxon>Ascomycota</taxon>
        <taxon>Saccharomycotina</taxon>
        <taxon>Pichiomycetes</taxon>
        <taxon>Metschnikowiaceae</taxon>
        <taxon>Australozyma</taxon>
    </lineage>
</organism>
<accession>A0AAX4H5S8</accession>
<dbReference type="GeneID" id="88172251"/>
<dbReference type="RefSeq" id="XP_062876319.1">
    <property type="nucleotide sequence ID" value="XM_063020249.1"/>
</dbReference>
<dbReference type="EMBL" id="CP138894">
    <property type="protein sequence ID" value="WPK23935.1"/>
    <property type="molecule type" value="Genomic_DNA"/>
</dbReference>
<proteinExistence type="predicted"/>
<keyword evidence="3" id="KW-1185">Reference proteome</keyword>
<dbReference type="SUPFAM" id="SSF47592">
    <property type="entry name" value="SWIB/MDM2 domain"/>
    <property type="match status" value="1"/>
</dbReference>
<dbReference type="InterPro" id="IPR036885">
    <property type="entry name" value="SWIB_MDM2_dom_sf"/>
</dbReference>
<reference evidence="2 3" key="1">
    <citation type="submission" date="2023-10" db="EMBL/GenBank/DDBJ databases">
        <title>Draft Genome Sequence of Candida saopaulonensis from a very Premature Infant with Sepsis.</title>
        <authorList>
            <person name="Ning Y."/>
            <person name="Dai R."/>
            <person name="Xiao M."/>
            <person name="Xu Y."/>
            <person name="Yan Q."/>
            <person name="Zhang L."/>
        </authorList>
    </citation>
    <scope>NUCLEOTIDE SEQUENCE [LARGE SCALE GENOMIC DNA]</scope>
    <source>
        <strain evidence="2 3">19XY460</strain>
    </source>
</reference>
<feature type="compositionally biased region" description="Basic and acidic residues" evidence="1">
    <location>
        <begin position="75"/>
        <end position="90"/>
    </location>
</feature>
<protein>
    <submittedName>
        <fullName evidence="2">Uncharacterized protein</fullName>
    </submittedName>
</protein>
<dbReference type="Proteomes" id="UP001338582">
    <property type="component" value="Chromosome 1"/>
</dbReference>
<gene>
    <name evidence="2" type="ORF">PUMCH_001185</name>
</gene>
<evidence type="ECO:0000313" key="3">
    <source>
        <dbReference type="Proteomes" id="UP001338582"/>
    </source>
</evidence>
<dbReference type="AlphaFoldDB" id="A0AAX4H5S8"/>
<feature type="compositionally biased region" description="Basic and acidic residues" evidence="1">
    <location>
        <begin position="42"/>
        <end position="65"/>
    </location>
</feature>
<feature type="region of interest" description="Disordered" evidence="1">
    <location>
        <begin position="38"/>
        <end position="98"/>
    </location>
</feature>